<dbReference type="EMBL" id="CP000505">
    <property type="protein sequence ID" value="ABL78181.1"/>
    <property type="molecule type" value="Genomic_DNA"/>
</dbReference>
<evidence type="ECO:0000313" key="2">
    <source>
        <dbReference type="Proteomes" id="UP000000641"/>
    </source>
</evidence>
<evidence type="ECO:0000313" key="1">
    <source>
        <dbReference type="EMBL" id="ABL78181.1"/>
    </source>
</evidence>
<dbReference type="EnsemblBacteria" id="ABL78181">
    <property type="protein sequence ID" value="ABL78181"/>
    <property type="gene ID" value="Tpen_0779"/>
</dbReference>
<dbReference type="AlphaFoldDB" id="A1RYA1"/>
<dbReference type="KEGG" id="tpe:Tpen_0779"/>
<proteinExistence type="predicted"/>
<organism evidence="1 2">
    <name type="scientific">Thermofilum pendens (strain DSM 2475 / Hrk 5)</name>
    <dbReference type="NCBI Taxonomy" id="368408"/>
    <lineage>
        <taxon>Archaea</taxon>
        <taxon>Thermoproteota</taxon>
        <taxon>Thermoprotei</taxon>
        <taxon>Thermofilales</taxon>
        <taxon>Thermofilaceae</taxon>
        <taxon>Thermofilum</taxon>
    </lineage>
</organism>
<sequence length="292" mass="32173">MSVEVRYGREGCPEDSFQVLPSCEERPGVVAPDHVLALALREDGFVRSHHAVAFLLRTAPGPNTVAKAAAVSPEGWRELLYLSMHVEDQPSSSRCACLLPFAPSTSTLAALGKSEVCLDASSLGAVFLASFVHVALSMGARRIILLNPPYLDYWERLKLSGLPGYRRALIERMPRALRVRAAVDINVDLSKNEIYEKVPFSFKLPQPRKPPSLLRFAFQEKEGLALELLREVEASGLVTSYKAFLEAARELNPGEGVAVARRLFLYGYVSIRQGQVEATEKAIYALGAGWFE</sequence>
<reference evidence="2" key="1">
    <citation type="journal article" date="2008" name="J. Bacteriol.">
        <title>Genome sequence of Thermofilum pendens reveals an exceptional loss of biosynthetic pathways without genome reduction.</title>
        <authorList>
            <person name="Anderson I."/>
            <person name="Rodriguez J."/>
            <person name="Susanti D."/>
            <person name="Porat I."/>
            <person name="Reich C."/>
            <person name="Ulrich L.E."/>
            <person name="Elkins J.G."/>
            <person name="Mavromatis K."/>
            <person name="Lykidis A."/>
            <person name="Kim E."/>
            <person name="Thompson L.S."/>
            <person name="Nolan M."/>
            <person name="Land M."/>
            <person name="Copeland A."/>
            <person name="Lapidus A."/>
            <person name="Lucas S."/>
            <person name="Detter C."/>
            <person name="Zhulin I.B."/>
            <person name="Olsen G.J."/>
            <person name="Whitman W."/>
            <person name="Mukhopadhyay B."/>
            <person name="Bristow J."/>
            <person name="Kyrpides N."/>
        </authorList>
    </citation>
    <scope>NUCLEOTIDE SEQUENCE [LARGE SCALE GENOMIC DNA]</scope>
    <source>
        <strain evidence="2">DSM 2475 / Hrk 5</strain>
    </source>
</reference>
<gene>
    <name evidence="1" type="ordered locus">Tpen_0779</name>
</gene>
<dbReference type="RefSeq" id="WP_011752446.1">
    <property type="nucleotide sequence ID" value="NC_008698.1"/>
</dbReference>
<accession>A1RYA1</accession>
<keyword evidence="2" id="KW-1185">Reference proteome</keyword>
<protein>
    <submittedName>
        <fullName evidence="1">Uncharacterized protein</fullName>
    </submittedName>
</protein>
<dbReference type="Proteomes" id="UP000000641">
    <property type="component" value="Chromosome"/>
</dbReference>
<dbReference type="HOGENOM" id="CLU_1029045_0_0_2"/>
<dbReference type="STRING" id="368408.Tpen_0779"/>
<dbReference type="OrthoDB" id="379877at2157"/>
<name>A1RYA1_THEPD</name>
<dbReference type="GeneID" id="58786996"/>